<evidence type="ECO:0000256" key="2">
    <source>
        <dbReference type="ARBA" id="ARBA00022491"/>
    </source>
</evidence>
<evidence type="ECO:0000256" key="8">
    <source>
        <dbReference type="ARBA" id="ARBA00035241"/>
    </source>
</evidence>
<comment type="similarity">
    <text evidence="1 9 10">Belongs to the universal ribosomal protein uL1 family.</text>
</comment>
<dbReference type="InterPro" id="IPR002143">
    <property type="entry name" value="Ribosomal_uL1"/>
</dbReference>
<dbReference type="Gene3D" id="3.30.190.20">
    <property type="match status" value="1"/>
</dbReference>
<evidence type="ECO:0000313" key="12">
    <source>
        <dbReference type="Proteomes" id="UP001595533"/>
    </source>
</evidence>
<comment type="caution">
    <text evidence="11">The sequence shown here is derived from an EMBL/GenBank/DDBJ whole genome shotgun (WGS) entry which is preliminary data.</text>
</comment>
<gene>
    <name evidence="9 11" type="primary">rplA</name>
    <name evidence="11" type="ORF">ACFODZ_08400</name>
</gene>
<evidence type="ECO:0000256" key="3">
    <source>
        <dbReference type="ARBA" id="ARBA00022730"/>
    </source>
</evidence>
<name>A0ABV7JBN8_9GAMM</name>
<dbReference type="SUPFAM" id="SSF56808">
    <property type="entry name" value="Ribosomal protein L1"/>
    <property type="match status" value="1"/>
</dbReference>
<dbReference type="Gene3D" id="3.40.50.790">
    <property type="match status" value="1"/>
</dbReference>
<dbReference type="Pfam" id="PF00687">
    <property type="entry name" value="Ribosomal_L1"/>
    <property type="match status" value="1"/>
</dbReference>
<evidence type="ECO:0000256" key="1">
    <source>
        <dbReference type="ARBA" id="ARBA00010531"/>
    </source>
</evidence>
<keyword evidence="7 9" id="KW-0687">Ribonucleoprotein</keyword>
<dbReference type="HAMAP" id="MF_01318_B">
    <property type="entry name" value="Ribosomal_uL1_B"/>
    <property type="match status" value="1"/>
</dbReference>
<comment type="subunit">
    <text evidence="9">Part of the 50S ribosomal subunit.</text>
</comment>
<dbReference type="PANTHER" id="PTHR36427:SF3">
    <property type="entry name" value="LARGE RIBOSOMAL SUBUNIT PROTEIN UL1M"/>
    <property type="match status" value="1"/>
</dbReference>
<dbReference type="CDD" id="cd00403">
    <property type="entry name" value="Ribosomal_L1"/>
    <property type="match status" value="1"/>
</dbReference>
<dbReference type="PIRSF" id="PIRSF002155">
    <property type="entry name" value="Ribosomal_L1"/>
    <property type="match status" value="1"/>
</dbReference>
<dbReference type="Proteomes" id="UP001595533">
    <property type="component" value="Unassembled WGS sequence"/>
</dbReference>
<comment type="function">
    <text evidence="9">Protein L1 is also a translational repressor protein, it controls the translation of the L11 operon by binding to its mRNA.</text>
</comment>
<dbReference type="InterPro" id="IPR016095">
    <property type="entry name" value="Ribosomal_uL1_3-a/b-sand"/>
</dbReference>
<dbReference type="PANTHER" id="PTHR36427">
    <property type="entry name" value="54S RIBOSOMAL PROTEIN L1, MITOCHONDRIAL"/>
    <property type="match status" value="1"/>
</dbReference>
<evidence type="ECO:0000256" key="4">
    <source>
        <dbReference type="ARBA" id="ARBA00022845"/>
    </source>
</evidence>
<dbReference type="NCBIfam" id="TIGR01169">
    <property type="entry name" value="rplA_bact"/>
    <property type="match status" value="1"/>
</dbReference>
<reference evidence="12" key="1">
    <citation type="journal article" date="2019" name="Int. J. Syst. Evol. Microbiol.">
        <title>The Global Catalogue of Microorganisms (GCM) 10K type strain sequencing project: providing services to taxonomists for standard genome sequencing and annotation.</title>
        <authorList>
            <consortium name="The Broad Institute Genomics Platform"/>
            <consortium name="The Broad Institute Genome Sequencing Center for Infectious Disease"/>
            <person name="Wu L."/>
            <person name="Ma J."/>
        </authorList>
    </citation>
    <scope>NUCLEOTIDE SEQUENCE [LARGE SCALE GENOMIC DNA]</scope>
    <source>
        <strain evidence="12">KCTC 42953</strain>
    </source>
</reference>
<dbReference type="PROSITE" id="PS01199">
    <property type="entry name" value="RIBOSOMAL_L1"/>
    <property type="match status" value="1"/>
</dbReference>
<evidence type="ECO:0000256" key="7">
    <source>
        <dbReference type="ARBA" id="ARBA00023274"/>
    </source>
</evidence>
<dbReference type="InterPro" id="IPR028364">
    <property type="entry name" value="Ribosomal_uL1/biogenesis"/>
</dbReference>
<dbReference type="GO" id="GO:0005840">
    <property type="term" value="C:ribosome"/>
    <property type="evidence" value="ECO:0007669"/>
    <property type="project" value="UniProtKB-KW"/>
</dbReference>
<dbReference type="RefSeq" id="WP_077413097.1">
    <property type="nucleotide sequence ID" value="NZ_JBHRTS010000004.1"/>
</dbReference>
<comment type="function">
    <text evidence="9">Binds directly to 23S rRNA. The L1 stalk is quite mobile in the ribosome, and is involved in E site tRNA release.</text>
</comment>
<dbReference type="InterPro" id="IPR023673">
    <property type="entry name" value="Ribosomal_uL1_CS"/>
</dbReference>
<protein>
    <recommendedName>
        <fullName evidence="8 9">Large ribosomal subunit protein uL1</fullName>
    </recommendedName>
</protein>
<keyword evidence="6 9" id="KW-0689">Ribosomal protein</keyword>
<keyword evidence="3 9" id="KW-0699">rRNA-binding</keyword>
<dbReference type="InterPro" id="IPR023674">
    <property type="entry name" value="Ribosomal_uL1-like"/>
</dbReference>
<proteinExistence type="inferred from homology"/>
<keyword evidence="12" id="KW-1185">Reference proteome</keyword>
<keyword evidence="2 9" id="KW-0678">Repressor</keyword>
<evidence type="ECO:0000313" key="11">
    <source>
        <dbReference type="EMBL" id="MFC3194260.1"/>
    </source>
</evidence>
<accession>A0ABV7JBN8</accession>
<evidence type="ECO:0000256" key="10">
    <source>
        <dbReference type="RuleBase" id="RU000659"/>
    </source>
</evidence>
<sequence length="230" mass="24313">MSGKRIKALKEQIDKTKKYSIEDVLSFVKSNSSKNFDETVDVAIQLGVDARKSDQAVRGATVLPHGTGKNVKVAVFAQGEKAEEAKAAGADIVGFDDLADEVKKGNFDFDVVIAAPDAMRVVGQLGTILGPKGLMPNPKVGTVTPDVATAVKNNKSGQAMYRIDKAGIIHTVLGKASFTPEALTENLKVLLADLSKKKPATSKGRFIRKVSISSTMGPGMEVEQGSLGLT</sequence>
<dbReference type="InterPro" id="IPR005878">
    <property type="entry name" value="Ribosom_uL1_bac-type"/>
</dbReference>
<keyword evidence="9" id="KW-0820">tRNA-binding</keyword>
<keyword evidence="4 9" id="KW-0810">Translation regulation</keyword>
<keyword evidence="5 9" id="KW-0694">RNA-binding</keyword>
<organism evidence="11 12">
    <name type="scientific">Marinicella sediminis</name>
    <dbReference type="NCBI Taxonomy" id="1792834"/>
    <lineage>
        <taxon>Bacteria</taxon>
        <taxon>Pseudomonadati</taxon>
        <taxon>Pseudomonadota</taxon>
        <taxon>Gammaproteobacteria</taxon>
        <taxon>Lysobacterales</taxon>
        <taxon>Marinicellaceae</taxon>
        <taxon>Marinicella</taxon>
    </lineage>
</organism>
<evidence type="ECO:0000256" key="9">
    <source>
        <dbReference type="HAMAP-Rule" id="MF_01318"/>
    </source>
</evidence>
<evidence type="ECO:0000256" key="5">
    <source>
        <dbReference type="ARBA" id="ARBA00022884"/>
    </source>
</evidence>
<dbReference type="EMBL" id="JBHRTS010000004">
    <property type="protein sequence ID" value="MFC3194260.1"/>
    <property type="molecule type" value="Genomic_DNA"/>
</dbReference>
<evidence type="ECO:0000256" key="6">
    <source>
        <dbReference type="ARBA" id="ARBA00022980"/>
    </source>
</evidence>